<name>A0A3E3E5L0_9FIRM</name>
<comment type="caution">
    <text evidence="3">The sequence shown here is derived from an EMBL/GenBank/DDBJ whole genome shotgun (WGS) entry which is preliminary data.</text>
</comment>
<dbReference type="EMBL" id="QUSK01000012">
    <property type="protein sequence ID" value="RGD76470.1"/>
    <property type="molecule type" value="Genomic_DNA"/>
</dbReference>
<sequence length="87" mass="10358">MRRINIILDRIQEMDRPLEEIFLLLQVDYKPEESLETLYNALVKIQDRTKIRIVQKKPVSEQLMQIVRCFQKSSVQNKNLDVKLCVA</sequence>
<reference evidence="3 4" key="1">
    <citation type="submission" date="2018-08" db="EMBL/GenBank/DDBJ databases">
        <title>A genome reference for cultivated species of the human gut microbiota.</title>
        <authorList>
            <person name="Zou Y."/>
            <person name="Xue W."/>
            <person name="Luo G."/>
        </authorList>
    </citation>
    <scope>NUCLEOTIDE SEQUENCE [LARGE SCALE GENOMIC DNA]</scope>
    <source>
        <strain evidence="3 4">TF08-11</strain>
    </source>
</reference>
<accession>A0A3E3E5L0</accession>
<evidence type="ECO:0000313" key="5">
    <source>
        <dbReference type="Proteomes" id="UP000540014"/>
    </source>
</evidence>
<proteinExistence type="predicted"/>
<evidence type="ECO:0000313" key="4">
    <source>
        <dbReference type="Proteomes" id="UP000260721"/>
    </source>
</evidence>
<dbReference type="Proteomes" id="UP000260721">
    <property type="component" value="Unassembled WGS sequence"/>
</dbReference>
<dbReference type="Proteomes" id="UP001212981">
    <property type="component" value="Unassembled WGS sequence"/>
</dbReference>
<dbReference type="AlphaFoldDB" id="A0A3E3E5L0"/>
<gene>
    <name evidence="3" type="ORF">DXC78_06305</name>
    <name evidence="2" type="ORF">HF861_00385</name>
    <name evidence="1" type="ORF">PND82_00935</name>
</gene>
<evidence type="ECO:0000313" key="1">
    <source>
        <dbReference type="EMBL" id="MDB7981383.1"/>
    </source>
</evidence>
<dbReference type="EMBL" id="JAQLXO010000001">
    <property type="protein sequence ID" value="MDB7981383.1"/>
    <property type="molecule type" value="Genomic_DNA"/>
</dbReference>
<organism evidence="3 4">
    <name type="scientific">Faecalicoccus pleomorphus</name>
    <dbReference type="NCBI Taxonomy" id="1323"/>
    <lineage>
        <taxon>Bacteria</taxon>
        <taxon>Bacillati</taxon>
        <taxon>Bacillota</taxon>
        <taxon>Erysipelotrichia</taxon>
        <taxon>Erysipelotrichales</taxon>
        <taxon>Erysipelotrichaceae</taxon>
        <taxon>Faecalicoccus</taxon>
    </lineage>
</organism>
<evidence type="ECO:0000313" key="2">
    <source>
        <dbReference type="EMBL" id="NME43345.1"/>
    </source>
</evidence>
<dbReference type="EMBL" id="JABAFR010000001">
    <property type="protein sequence ID" value="NME43345.1"/>
    <property type="molecule type" value="Genomic_DNA"/>
</dbReference>
<reference evidence="2 5" key="2">
    <citation type="submission" date="2020-04" db="EMBL/GenBank/DDBJ databases">
        <authorList>
            <person name="Hitch T.C.A."/>
            <person name="Wylensek D."/>
            <person name="Clavel T."/>
        </authorList>
    </citation>
    <scope>NUCLEOTIDE SEQUENCE [LARGE SCALE GENOMIC DNA]</scope>
    <source>
        <strain evidence="2 5">BSM-383-APC-22F</strain>
    </source>
</reference>
<evidence type="ECO:0000313" key="3">
    <source>
        <dbReference type="EMBL" id="RGD76470.1"/>
    </source>
</evidence>
<reference evidence="1" key="3">
    <citation type="submission" date="2023-01" db="EMBL/GenBank/DDBJ databases">
        <title>Human gut microbiome strain richness.</title>
        <authorList>
            <person name="Chen-Liaw A."/>
        </authorList>
    </citation>
    <scope>NUCLEOTIDE SEQUENCE</scope>
    <source>
        <strain evidence="1">D8_m1001271B151109d0_201107</strain>
    </source>
</reference>
<dbReference type="Proteomes" id="UP000540014">
    <property type="component" value="Unassembled WGS sequence"/>
</dbReference>
<dbReference type="RefSeq" id="WP_117446239.1">
    <property type="nucleotide sequence ID" value="NZ_CALCIP010000037.1"/>
</dbReference>
<protein>
    <submittedName>
        <fullName evidence="3">Uncharacterized protein</fullName>
    </submittedName>
</protein>